<name>A0A9X4RLU9_9BACT</name>
<dbReference type="InterPro" id="IPR018247">
    <property type="entry name" value="EF_Hand_1_Ca_BS"/>
</dbReference>
<evidence type="ECO:0000313" key="2">
    <source>
        <dbReference type="EMBL" id="MDG4475730.1"/>
    </source>
</evidence>
<keyword evidence="1" id="KW-0472">Membrane</keyword>
<gene>
    <name evidence="2" type="ORF">OLX77_06090</name>
</gene>
<protein>
    <recommendedName>
        <fullName evidence="4">Type 4 fimbrial biogenesis protein PilX N-terminal domain-containing protein</fullName>
    </recommendedName>
</protein>
<dbReference type="PROSITE" id="PS00018">
    <property type="entry name" value="EF_HAND_1"/>
    <property type="match status" value="1"/>
</dbReference>
<sequence length="175" mass="19115">MIGQNEKGFVLVAAMVMLLIVLAIGIFASRQSNTETMISGVEKNYKENLYRAETAVFDGAQEIEDANYDALADRTLPGLIYKDQLAIRPGNDTDADGIVSPAEVRTSPEWDPATAGAVSQVSWVTPARYMCVDQGVPPGQKLSGDVMVSYMCYGKSQEDSGNVTIRIEFRKILKQ</sequence>
<accession>A0A9X4RLU9</accession>
<dbReference type="AlphaFoldDB" id="A0A9X4RLU9"/>
<reference evidence="2" key="2">
    <citation type="submission" date="2022-10" db="EMBL/GenBank/DDBJ databases">
        <authorList>
            <person name="Aronson H.S."/>
        </authorList>
    </citation>
    <scope>NUCLEOTIDE SEQUENCE</scope>
    <source>
        <strain evidence="2">RS19-109</strain>
    </source>
</reference>
<organism evidence="2 3">
    <name type="scientific">Thiovibrio frasassiensis</name>
    <dbReference type="NCBI Taxonomy" id="2984131"/>
    <lineage>
        <taxon>Bacteria</taxon>
        <taxon>Pseudomonadati</taxon>
        <taxon>Thermodesulfobacteriota</taxon>
        <taxon>Desulfobulbia</taxon>
        <taxon>Desulfobulbales</taxon>
        <taxon>Thiovibrionaceae</taxon>
        <taxon>Thiovibrio</taxon>
    </lineage>
</organism>
<evidence type="ECO:0008006" key="4">
    <source>
        <dbReference type="Google" id="ProtNLM"/>
    </source>
</evidence>
<keyword evidence="1" id="KW-1133">Transmembrane helix</keyword>
<keyword evidence="1" id="KW-0812">Transmembrane</keyword>
<evidence type="ECO:0000313" key="3">
    <source>
        <dbReference type="Proteomes" id="UP001154240"/>
    </source>
</evidence>
<comment type="caution">
    <text evidence="2">The sequence shown here is derived from an EMBL/GenBank/DDBJ whole genome shotgun (WGS) entry which is preliminary data.</text>
</comment>
<dbReference type="Proteomes" id="UP001154240">
    <property type="component" value="Unassembled WGS sequence"/>
</dbReference>
<dbReference type="EMBL" id="JAPHEH010000001">
    <property type="protein sequence ID" value="MDG4475730.1"/>
    <property type="molecule type" value="Genomic_DNA"/>
</dbReference>
<evidence type="ECO:0000256" key="1">
    <source>
        <dbReference type="SAM" id="Phobius"/>
    </source>
</evidence>
<reference evidence="2" key="1">
    <citation type="journal article" date="2022" name="bioRxiv">
        <title>Thiovibrio frasassiensisgen. nov., sp. nov., an autotrophic, elemental sulfur disproportionating bacterium isolated from sulfidic karst sediment, and proposal of Thiovibrionaceae fam. nov.</title>
        <authorList>
            <person name="Aronson H."/>
            <person name="Thomas C."/>
            <person name="Bhattacharyya M."/>
            <person name="Eckstein S."/>
            <person name="Jensen S."/>
            <person name="Barco R."/>
            <person name="Macalady J."/>
            <person name="Amend J."/>
        </authorList>
    </citation>
    <scope>NUCLEOTIDE SEQUENCE</scope>
    <source>
        <strain evidence="2">RS19-109</strain>
    </source>
</reference>
<proteinExistence type="predicted"/>
<keyword evidence="3" id="KW-1185">Reference proteome</keyword>
<dbReference type="RefSeq" id="WP_307632704.1">
    <property type="nucleotide sequence ID" value="NZ_JAPHEH010000001.1"/>
</dbReference>
<feature type="transmembrane region" description="Helical" evidence="1">
    <location>
        <begin position="9"/>
        <end position="28"/>
    </location>
</feature>